<dbReference type="InterPro" id="IPR008312">
    <property type="entry name" value="T6SS_TssB1"/>
</dbReference>
<reference evidence="2 3" key="1">
    <citation type="journal article" date="2016" name="Front. Microbiol.">
        <title>Fuerstia marisgermanicae gen. nov., sp. nov., an Unusual Member of the Phylum Planctomycetes from the German Wadden Sea.</title>
        <authorList>
            <person name="Kohn T."/>
            <person name="Heuer A."/>
            <person name="Jogler M."/>
            <person name="Vollmers J."/>
            <person name="Boedeker C."/>
            <person name="Bunk B."/>
            <person name="Rast P."/>
            <person name="Borchert D."/>
            <person name="Glockner I."/>
            <person name="Freese H.M."/>
            <person name="Klenk H.P."/>
            <person name="Overmann J."/>
            <person name="Kaster A.K."/>
            <person name="Rohde M."/>
            <person name="Wiegand S."/>
            <person name="Jogler C."/>
        </authorList>
    </citation>
    <scope>NUCLEOTIDE SEQUENCE [LARGE SCALE GENOMIC DNA]</scope>
    <source>
        <strain evidence="2 3">NH11</strain>
    </source>
</reference>
<accession>A0A1P8WE32</accession>
<organism evidence="2 3">
    <name type="scientific">Fuerstiella marisgermanici</name>
    <dbReference type="NCBI Taxonomy" id="1891926"/>
    <lineage>
        <taxon>Bacteria</taxon>
        <taxon>Pseudomonadati</taxon>
        <taxon>Planctomycetota</taxon>
        <taxon>Planctomycetia</taxon>
        <taxon>Planctomycetales</taxon>
        <taxon>Planctomycetaceae</taxon>
        <taxon>Fuerstiella</taxon>
    </lineage>
</organism>
<dbReference type="PANTHER" id="PTHR35850:SF1">
    <property type="entry name" value="TYPE VI SECRETION SYSTEM SHEATH PROTEIN TSSB1"/>
    <property type="match status" value="1"/>
</dbReference>
<evidence type="ECO:0000313" key="2">
    <source>
        <dbReference type="EMBL" id="APZ92326.1"/>
    </source>
</evidence>
<dbReference type="PANTHER" id="PTHR35850">
    <property type="entry name" value="CYTOPLASMIC PROTEIN-RELATED"/>
    <property type="match status" value="1"/>
</dbReference>
<dbReference type="PIRSF" id="PIRSF028301">
    <property type="entry name" value="UCP028301"/>
    <property type="match status" value="1"/>
</dbReference>
<dbReference type="NCBIfam" id="TIGR03358">
    <property type="entry name" value="VI_chp_5"/>
    <property type="match status" value="1"/>
</dbReference>
<feature type="region of interest" description="Disordered" evidence="1">
    <location>
        <begin position="160"/>
        <end position="179"/>
    </location>
</feature>
<dbReference type="AlphaFoldDB" id="A0A1P8WE32"/>
<dbReference type="RefSeq" id="WP_077023964.1">
    <property type="nucleotide sequence ID" value="NZ_CP017641.1"/>
</dbReference>
<sequence>MAKSSIQHKLDRVRKPRVHITYDVEIGDAVVKKELPFVMGVMGDFSGNPTKKPDSLSKRKFANIDRDNFDDVMAKISPELNMRVKNTLEGGDKEMGVQLNFKSMEDFEPGKVVEQVPALKALLESRNKLRDLLTQMDQSEDLEALMEQVLSDTAKVQAAAGELGVEAPSAGGDDSEGGE</sequence>
<name>A0A1P8WE32_9PLAN</name>
<dbReference type="OrthoDB" id="9789942at2"/>
<dbReference type="EMBL" id="CP017641">
    <property type="protein sequence ID" value="APZ92326.1"/>
    <property type="molecule type" value="Genomic_DNA"/>
</dbReference>
<keyword evidence="3" id="KW-1185">Reference proteome</keyword>
<protein>
    <submittedName>
        <fullName evidence="2">Type VI secretion protein, family</fullName>
    </submittedName>
</protein>
<dbReference type="KEGG" id="fmr:Fuma_01936"/>
<evidence type="ECO:0000256" key="1">
    <source>
        <dbReference type="SAM" id="MobiDB-lite"/>
    </source>
</evidence>
<gene>
    <name evidence="2" type="ORF">Fuma_01936</name>
</gene>
<dbReference type="Pfam" id="PF05591">
    <property type="entry name" value="T6SS_VipA"/>
    <property type="match status" value="1"/>
</dbReference>
<evidence type="ECO:0000313" key="3">
    <source>
        <dbReference type="Proteomes" id="UP000187735"/>
    </source>
</evidence>
<dbReference type="Proteomes" id="UP000187735">
    <property type="component" value="Chromosome"/>
</dbReference>
<proteinExistence type="predicted"/>
<dbReference type="STRING" id="1891926.Fuma_01936"/>